<organism evidence="2 3">
    <name type="scientific">Littorina saxatilis</name>
    <dbReference type="NCBI Taxonomy" id="31220"/>
    <lineage>
        <taxon>Eukaryota</taxon>
        <taxon>Metazoa</taxon>
        <taxon>Spiralia</taxon>
        <taxon>Lophotrochozoa</taxon>
        <taxon>Mollusca</taxon>
        <taxon>Gastropoda</taxon>
        <taxon>Caenogastropoda</taxon>
        <taxon>Littorinimorpha</taxon>
        <taxon>Littorinoidea</taxon>
        <taxon>Littorinidae</taxon>
        <taxon>Littorina</taxon>
    </lineage>
</organism>
<keyword evidence="3" id="KW-1185">Reference proteome</keyword>
<sequence>METPTSVRQALRPRDWVTSIDLSDAYFHILMHQTDRKWLRFVWGNRIFQFRALPFGLSLAPWIFTMVVRQFCALIRGQGIRLRTYLDDWLIQNQAQSLCLSHTQIVLREAAELGFRNNSTKSELTPSQNFTYLGMVFDTVEWTVQPSQRRIIKIQDQINATADLFVASVRSLTSILGQMESLAPLTHFGRLHKRPFQEALNSKWDPRSQNWETLVSLQDCFIETTRQWLVTAWLTQGVPIVLPPPSKHLFTDASLEGWGAHLDDHTTFGLWTQSQVKWHINMLELEAVFLAVMEFLPFLRGEHVLVHSDNTTVVAYLNKQGGSRSLPLSHRACEMLVWCHKHGMVLSAKYLPGKLNVLADSLSRSFKVMHSEWTITHQALLRLWAQVEKPPIDLFATRFSRRLPIFVSPFPDPEAWEVNALEIPWNNLQAYAFPPIPLLARVLRKADLERPSLILVAPNWPSQAWYPDLLRLSSGPPLPLDLRRGELVQPRSGIPHDNPQWLALHGWPLCGSH</sequence>
<gene>
    <name evidence="2" type="ORF">V1264_017305</name>
</gene>
<dbReference type="AlphaFoldDB" id="A0AAN9BH45"/>
<dbReference type="InterPro" id="IPR052055">
    <property type="entry name" value="Hepadnavirus_pol/RT"/>
</dbReference>
<feature type="domain" description="Reverse transcriptase" evidence="1">
    <location>
        <begin position="1"/>
        <end position="137"/>
    </location>
</feature>
<protein>
    <recommendedName>
        <fullName evidence="1">Reverse transcriptase domain-containing protein</fullName>
    </recommendedName>
</protein>
<reference evidence="2 3" key="1">
    <citation type="submission" date="2024-02" db="EMBL/GenBank/DDBJ databases">
        <title>Chromosome-scale genome assembly of the rough periwinkle Littorina saxatilis.</title>
        <authorList>
            <person name="De Jode A."/>
            <person name="Faria R."/>
            <person name="Formenti G."/>
            <person name="Sims Y."/>
            <person name="Smith T.P."/>
            <person name="Tracey A."/>
            <person name="Wood J.M.D."/>
            <person name="Zagrodzka Z.B."/>
            <person name="Johannesson K."/>
            <person name="Butlin R.K."/>
            <person name="Leder E.H."/>
        </authorList>
    </citation>
    <scope>NUCLEOTIDE SEQUENCE [LARGE SCALE GENOMIC DNA]</scope>
    <source>
        <strain evidence="2">Snail1</strain>
        <tissue evidence="2">Muscle</tissue>
    </source>
</reference>
<dbReference type="InterPro" id="IPR000477">
    <property type="entry name" value="RT_dom"/>
</dbReference>
<dbReference type="Gene3D" id="3.30.70.270">
    <property type="match status" value="1"/>
</dbReference>
<dbReference type="CDD" id="cd09275">
    <property type="entry name" value="RNase_HI_RT_DIRS1"/>
    <property type="match status" value="1"/>
</dbReference>
<proteinExistence type="predicted"/>
<accession>A0AAN9BH45</accession>
<comment type="caution">
    <text evidence="2">The sequence shown here is derived from an EMBL/GenBank/DDBJ whole genome shotgun (WGS) entry which is preliminary data.</text>
</comment>
<dbReference type="PANTHER" id="PTHR33050">
    <property type="entry name" value="REVERSE TRANSCRIPTASE DOMAIN-CONTAINING PROTEIN"/>
    <property type="match status" value="1"/>
</dbReference>
<dbReference type="InterPro" id="IPR043128">
    <property type="entry name" value="Rev_trsase/Diguanyl_cyclase"/>
</dbReference>
<evidence type="ECO:0000259" key="1">
    <source>
        <dbReference type="PROSITE" id="PS50878"/>
    </source>
</evidence>
<evidence type="ECO:0000313" key="3">
    <source>
        <dbReference type="Proteomes" id="UP001374579"/>
    </source>
</evidence>
<dbReference type="Proteomes" id="UP001374579">
    <property type="component" value="Unassembled WGS sequence"/>
</dbReference>
<dbReference type="PANTHER" id="PTHR33050:SF7">
    <property type="entry name" value="RIBONUCLEASE H"/>
    <property type="match status" value="1"/>
</dbReference>
<dbReference type="EMBL" id="JBAMIC010000007">
    <property type="protein sequence ID" value="KAK7105998.1"/>
    <property type="molecule type" value="Genomic_DNA"/>
</dbReference>
<dbReference type="Pfam" id="PF00078">
    <property type="entry name" value="RVT_1"/>
    <property type="match status" value="1"/>
</dbReference>
<dbReference type="CDD" id="cd03714">
    <property type="entry name" value="RT_DIRS1"/>
    <property type="match status" value="1"/>
</dbReference>
<dbReference type="InterPro" id="IPR043502">
    <property type="entry name" value="DNA/RNA_pol_sf"/>
</dbReference>
<dbReference type="SUPFAM" id="SSF56672">
    <property type="entry name" value="DNA/RNA polymerases"/>
    <property type="match status" value="1"/>
</dbReference>
<dbReference type="PROSITE" id="PS50878">
    <property type="entry name" value="RT_POL"/>
    <property type="match status" value="1"/>
</dbReference>
<name>A0AAN9BH45_9CAEN</name>
<evidence type="ECO:0000313" key="2">
    <source>
        <dbReference type="EMBL" id="KAK7105998.1"/>
    </source>
</evidence>